<dbReference type="AlphaFoldDB" id="A0A9P3L999"/>
<dbReference type="SUPFAM" id="SSF69065">
    <property type="entry name" value="RNase III domain-like"/>
    <property type="match status" value="1"/>
</dbReference>
<dbReference type="SMART" id="SM00358">
    <property type="entry name" value="DSRM"/>
    <property type="match status" value="1"/>
</dbReference>
<reference evidence="6 7" key="1">
    <citation type="submission" date="2021-08" db="EMBL/GenBank/DDBJ databases">
        <title>Draft Genome Sequence of Phanerochaete sordida strain YK-624.</title>
        <authorList>
            <person name="Mori T."/>
            <person name="Dohra H."/>
            <person name="Suzuki T."/>
            <person name="Kawagishi H."/>
            <person name="Hirai H."/>
        </authorList>
    </citation>
    <scope>NUCLEOTIDE SEQUENCE [LARGE SCALE GENOMIC DNA]</scope>
    <source>
        <strain evidence="6 7">YK-624</strain>
    </source>
</reference>
<feature type="region of interest" description="Disordered" evidence="3">
    <location>
        <begin position="231"/>
        <end position="273"/>
    </location>
</feature>
<feature type="compositionally biased region" description="Pro residues" evidence="3">
    <location>
        <begin position="241"/>
        <end position="260"/>
    </location>
</feature>
<evidence type="ECO:0000313" key="6">
    <source>
        <dbReference type="EMBL" id="GJE85783.1"/>
    </source>
</evidence>
<evidence type="ECO:0000259" key="5">
    <source>
        <dbReference type="PROSITE" id="PS50142"/>
    </source>
</evidence>
<evidence type="ECO:0000259" key="4">
    <source>
        <dbReference type="PROSITE" id="PS50137"/>
    </source>
</evidence>
<feature type="compositionally biased region" description="Polar residues" evidence="3">
    <location>
        <begin position="11"/>
        <end position="39"/>
    </location>
</feature>
<proteinExistence type="predicted"/>
<feature type="domain" description="RNase III" evidence="5">
    <location>
        <begin position="69"/>
        <end position="185"/>
    </location>
</feature>
<dbReference type="InterPro" id="IPR014720">
    <property type="entry name" value="dsRBD_dom"/>
</dbReference>
<dbReference type="Proteomes" id="UP000703269">
    <property type="component" value="Unassembled WGS sequence"/>
</dbReference>
<protein>
    <submittedName>
        <fullName evidence="6">Ribonuclease 3</fullName>
    </submittedName>
</protein>
<dbReference type="PROSITE" id="PS50142">
    <property type="entry name" value="RNASE_3_2"/>
    <property type="match status" value="1"/>
</dbReference>
<dbReference type="CDD" id="cd00593">
    <property type="entry name" value="RIBOc"/>
    <property type="match status" value="1"/>
</dbReference>
<dbReference type="EMBL" id="BPQB01000003">
    <property type="protein sequence ID" value="GJE85783.1"/>
    <property type="molecule type" value="Genomic_DNA"/>
</dbReference>
<dbReference type="SMART" id="SM00535">
    <property type="entry name" value="RIBOc"/>
    <property type="match status" value="1"/>
</dbReference>
<organism evidence="6 7">
    <name type="scientific">Phanerochaete sordida</name>
    <dbReference type="NCBI Taxonomy" id="48140"/>
    <lineage>
        <taxon>Eukaryota</taxon>
        <taxon>Fungi</taxon>
        <taxon>Dikarya</taxon>
        <taxon>Basidiomycota</taxon>
        <taxon>Agaricomycotina</taxon>
        <taxon>Agaricomycetes</taxon>
        <taxon>Polyporales</taxon>
        <taxon>Phanerochaetaceae</taxon>
        <taxon>Phanerochaete</taxon>
    </lineage>
</organism>
<dbReference type="OrthoDB" id="2392202at2759"/>
<evidence type="ECO:0000256" key="3">
    <source>
        <dbReference type="SAM" id="MobiDB-lite"/>
    </source>
</evidence>
<evidence type="ECO:0000256" key="2">
    <source>
        <dbReference type="PROSITE-ProRule" id="PRU00266"/>
    </source>
</evidence>
<dbReference type="GO" id="GO:0004525">
    <property type="term" value="F:ribonuclease III activity"/>
    <property type="evidence" value="ECO:0007669"/>
    <property type="project" value="InterPro"/>
</dbReference>
<dbReference type="InterPro" id="IPR000999">
    <property type="entry name" value="RNase_III_dom"/>
</dbReference>
<feature type="domain" description="DRBM" evidence="4">
    <location>
        <begin position="281"/>
        <end position="348"/>
    </location>
</feature>
<dbReference type="SUPFAM" id="SSF54768">
    <property type="entry name" value="dsRNA-binding domain-like"/>
    <property type="match status" value="1"/>
</dbReference>
<dbReference type="Pfam" id="PF14622">
    <property type="entry name" value="Ribonucleas_3_3"/>
    <property type="match status" value="1"/>
</dbReference>
<evidence type="ECO:0000256" key="1">
    <source>
        <dbReference type="ARBA" id="ARBA00022884"/>
    </source>
</evidence>
<evidence type="ECO:0000313" key="7">
    <source>
        <dbReference type="Proteomes" id="UP000703269"/>
    </source>
</evidence>
<keyword evidence="1 2" id="KW-0694">RNA-binding</keyword>
<accession>A0A9P3L999</accession>
<dbReference type="Gene3D" id="3.30.160.20">
    <property type="match status" value="1"/>
</dbReference>
<dbReference type="GO" id="GO:0003723">
    <property type="term" value="F:RNA binding"/>
    <property type="evidence" value="ECO:0007669"/>
    <property type="project" value="UniProtKB-UniRule"/>
</dbReference>
<dbReference type="InterPro" id="IPR036389">
    <property type="entry name" value="RNase_III_sf"/>
</dbReference>
<keyword evidence="7" id="KW-1185">Reference proteome</keyword>
<dbReference type="Gene3D" id="1.10.1520.10">
    <property type="entry name" value="Ribonuclease III domain"/>
    <property type="match status" value="1"/>
</dbReference>
<sequence>MVKAQVKEGLSMQSDSFSWNPSSPGSIKHSQPFSQSPTPTLKRHRSPSSTTMDSPAPVPIPPIPKLQGEIILEVFTHRSIRFPGAPVNQDSEYGDNDRLAVLGEKVLEAAVTDALFRKRPMLKGSDIEKRRKEILLPSNIHSWVTSYKLRDKVRCSADAVEQLSDPQEMALLFNCYVGAVHATQGMSVVQDWIGALVDPDYEPSSQVDMDMDPMHNAKKFKLEPIPQSLFNPVYNATPEPMTAPPSQPPPPAGPPPPLPGMPSMSSASIPNPLAPAQPHTAFLPLFNQTANQRRMFVEYPATFAGPAHAGKWNVKCVVNGIERGTGSGASKQLAKEEAARQAYYAMGWAPRS</sequence>
<dbReference type="Pfam" id="PF00035">
    <property type="entry name" value="dsrm"/>
    <property type="match status" value="1"/>
</dbReference>
<feature type="region of interest" description="Disordered" evidence="3">
    <location>
        <begin position="1"/>
        <end position="60"/>
    </location>
</feature>
<dbReference type="GO" id="GO:0006396">
    <property type="term" value="P:RNA processing"/>
    <property type="evidence" value="ECO:0007669"/>
    <property type="project" value="InterPro"/>
</dbReference>
<gene>
    <name evidence="6" type="ORF">PsYK624_018620</name>
</gene>
<name>A0A9P3L999_9APHY</name>
<dbReference type="PROSITE" id="PS50137">
    <property type="entry name" value="DS_RBD"/>
    <property type="match status" value="1"/>
</dbReference>
<comment type="caution">
    <text evidence="6">The sequence shown here is derived from an EMBL/GenBank/DDBJ whole genome shotgun (WGS) entry which is preliminary data.</text>
</comment>